<dbReference type="Proteomes" id="UP000789366">
    <property type="component" value="Unassembled WGS sequence"/>
</dbReference>
<accession>A0ACA9LGD1</accession>
<comment type="caution">
    <text evidence="1">The sequence shown here is derived from an EMBL/GenBank/DDBJ whole genome shotgun (WGS) entry which is preliminary data.</text>
</comment>
<proteinExistence type="predicted"/>
<keyword evidence="2" id="KW-1185">Reference proteome</keyword>
<name>A0ACA9LGD1_9GLOM</name>
<gene>
    <name evidence="1" type="ORF">SPELUC_LOCUS3957</name>
</gene>
<dbReference type="EMBL" id="CAJVPW010003279">
    <property type="protein sequence ID" value="CAG8521580.1"/>
    <property type="molecule type" value="Genomic_DNA"/>
</dbReference>
<sequence>EHLTLCQSELCFQGSSRAFYLNLLDVFDNINKDNLSFEYSFISFNSK</sequence>
<reference evidence="1" key="1">
    <citation type="submission" date="2021-06" db="EMBL/GenBank/DDBJ databases">
        <authorList>
            <person name="Kallberg Y."/>
            <person name="Tangrot J."/>
            <person name="Rosling A."/>
        </authorList>
    </citation>
    <scope>NUCLEOTIDE SEQUENCE</scope>
    <source>
        <strain evidence="1">28 12/20/2015</strain>
    </source>
</reference>
<feature type="non-terminal residue" evidence="1">
    <location>
        <position position="1"/>
    </location>
</feature>
<evidence type="ECO:0000313" key="2">
    <source>
        <dbReference type="Proteomes" id="UP000789366"/>
    </source>
</evidence>
<protein>
    <submittedName>
        <fullName evidence="1">14143_t:CDS:1</fullName>
    </submittedName>
</protein>
<organism evidence="1 2">
    <name type="scientific">Cetraspora pellucida</name>
    <dbReference type="NCBI Taxonomy" id="1433469"/>
    <lineage>
        <taxon>Eukaryota</taxon>
        <taxon>Fungi</taxon>
        <taxon>Fungi incertae sedis</taxon>
        <taxon>Mucoromycota</taxon>
        <taxon>Glomeromycotina</taxon>
        <taxon>Glomeromycetes</taxon>
        <taxon>Diversisporales</taxon>
        <taxon>Gigasporaceae</taxon>
        <taxon>Cetraspora</taxon>
    </lineage>
</organism>
<evidence type="ECO:0000313" key="1">
    <source>
        <dbReference type="EMBL" id="CAG8521580.1"/>
    </source>
</evidence>